<dbReference type="PANTHER" id="PTHR43795">
    <property type="entry name" value="BIFUNCTIONAL ASPARTATE AMINOTRANSFERASE AND GLUTAMATE/ASPARTATE-PREPHENATE AMINOTRANSFERASE-RELATED"/>
    <property type="match status" value="1"/>
</dbReference>
<evidence type="ECO:0000259" key="14">
    <source>
        <dbReference type="Pfam" id="PF07727"/>
    </source>
</evidence>
<comment type="catalytic activity">
    <reaction evidence="10">
        <text>S-adenosyl-L-methionine = 1-aminocyclopropane-1-carboxylate + S-methyl-5'-thioadenosine + H(+)</text>
        <dbReference type="Rhea" id="RHEA:21744"/>
        <dbReference type="ChEBI" id="CHEBI:15378"/>
        <dbReference type="ChEBI" id="CHEBI:17509"/>
        <dbReference type="ChEBI" id="CHEBI:58360"/>
        <dbReference type="ChEBI" id="CHEBI:59789"/>
        <dbReference type="EC" id="4.4.1.14"/>
    </reaction>
</comment>
<evidence type="ECO:0000256" key="1">
    <source>
        <dbReference type="ARBA" id="ARBA00001933"/>
    </source>
</evidence>
<gene>
    <name evidence="16" type="ORF">ISN45_Aa06g029630</name>
</gene>
<dbReference type="InterPro" id="IPR004838">
    <property type="entry name" value="NHTrfase_class1_PyrdxlP-BS"/>
</dbReference>
<dbReference type="EC" id="4.4.1.14" evidence="9"/>
<evidence type="ECO:0000256" key="2">
    <source>
        <dbReference type="ARBA" id="ARBA00007441"/>
    </source>
</evidence>
<evidence type="ECO:0000259" key="15">
    <source>
        <dbReference type="Pfam" id="PF14244"/>
    </source>
</evidence>
<feature type="domain" description="Retrotransposon Copia-like N-terminal" evidence="15">
    <location>
        <begin position="19"/>
        <end position="66"/>
    </location>
</feature>
<dbReference type="FunFam" id="3.90.1150.10:FF:000038">
    <property type="entry name" value="1-aminocyclopropane-1-carboxylate synthase 2"/>
    <property type="match status" value="1"/>
</dbReference>
<comment type="function">
    <text evidence="11">1-aminocyclopropane-1-carboxylate synthase (ACS) enzymes catalyze the conversion of S-adenosyl-L-methionine (SAM) into 1-aminocyclopropane-1-carboxylate (ACC), a direct precursor of ethylene.</text>
</comment>
<keyword evidence="16" id="KW-0808">Transferase</keyword>
<feature type="domain" description="Reverse transcriptase Ty1/copia-type" evidence="14">
    <location>
        <begin position="655"/>
        <end position="899"/>
    </location>
</feature>
<dbReference type="GO" id="GO:0016847">
    <property type="term" value="F:1-aminocyclopropane-1-carboxylate synthase activity"/>
    <property type="evidence" value="ECO:0007669"/>
    <property type="project" value="UniProtKB-EC"/>
</dbReference>
<dbReference type="PANTHER" id="PTHR43795:SF114">
    <property type="entry name" value="1-AMINOCYCLOPROPANE-1-CARBOXYLATE SYNTHASE 11"/>
    <property type="match status" value="1"/>
</dbReference>
<sequence length="1582" mass="177172">MAAAIPARDPYDNPYYLTNNDHSGLLLVSDRLTGAGDFGSWQQSMIMALNGRNKLCFVDGSLPRPDDGHRDAAAWSRVNDVVRSWLMNSVSKTIGQSILYVKTAHGIWQKLLQRYKQNNVPRLYRIEQKLAGLRQGSLDVNSFYTKLVTIWEEVKSAQDFPVCQCAGCVCDLDRKWMDLFERNFVIKFLFGLNDSYEHIRESIVMMDPLPDLEKALHMVIQHEHQQEIKQTPQSGSVVFQMSSSNIQSPSYESGYSVNQADNYLGNNEVIGAVSGGYKPRQRPVCTYCGLQGHLVTRCYKLHGYPPGYKPPSQSYGFPQGTPQQGVSQSNFAPKQYQPRPPAQFPQQQYGQQVNSNPRMQNQRGPKDNVVGSVVLTNSPAVQDHFHQVSNALAQLSPEQIEQLASQLTTKATCQMPSINEIQGVNYASTSAVKLPNSAQITINKSGTVKLSDKILLRNVLFIPSFHLNLISEFTQGLMIGKGRLENKLYFLDLESPSSQSSPSQSLVCNLNLTTSTLDLFSPTVLPLPIHDTSPVSIPSPLPLNPEILSDNNGFTVASDNTIPVTAARPKRNTRTPSYLSDYHCNLVCAVTPTSGTTAHPLSSVLDYSKLNTHYQQFILNISSESEPKNFLEAVKSEKWHGPMNEELQTCVDTGTFSVVSLPQGKQPIGCRWVYKIKHNADGTVDRYRARLVAKGYTQQEGVDYIDTFSPVAKLVTVKLFLDLAAKHGWSLTQLDVTNAFLHGDLEEEIYMDLPPGYTPPPGESLPPNAVWRLHKSLYGLKQASRQWNKKFSDVLLKDGFIQSESEHTLFVKHVNNTFIALLVYVDDILIASNSDAAVSDLKSILAVAFKLKDLGPAKYFLGLEIARNKTGISVSQRKYTLDLLEHVGLLGSKPVATPMDSTIQLTTESGDLLPDASVYRALIGKLLYLTITRADITYAVHKLSQFLAQPRTLHLEAAHRIVRYLKGDPGRGLFYSAHSELRLQAFSDSDWGTCQDTRRSTTGYCVFLGDSLISWKSRKQQTASRSSAEAEYRALADTTCELLWLSQLLRDLHIKVTGPVNLYCDSTAAIHIASNSVFHERTKHIEIDCHIVRDRLRAGFLKLLHVTTDNQLADLFTKALPPKTFNKVIGDSHGQDSSYFLGWQEYEKNPFHETFNPSGIVQMGLAENQLSFDLIETWLEEHPEVLGLKKNEESVFRQLALFQDYHGLPAFKDAMAKFMGKIRENKVKFDTNKMVLTAGSTSANETLMFCLANPGDAFLIPAPYYPGFDRDLKWRTGVEIVPIHCVSSNGYKITEYALEDAYERARELNLNVKGVLITNPSNPLGTSTTREELDLLLTFTSTKKIHMVSDEIYSGTVFDSPEFTSVLEVAKDKNMDLDEKIHVVYSLSKDLGLPGFRVGLIYSNNEKVVSAATKMSSFGLISSQTQHLLANLLSDERFTTNYLEENRKRLRERKDRLVSGLKEAGIGCLKSNAGLFCWVDLRHLLSSNTFEAEHSLWTKIVCEVGLNISPGSSCHCDEPGWFRVCFANMSDQTMEVAMDRVKGFVENNNRGKQKRTMWDTRRRSLINKWVSKLSSVTCESER</sequence>
<dbReference type="GO" id="GO:0008483">
    <property type="term" value="F:transaminase activity"/>
    <property type="evidence" value="ECO:0007669"/>
    <property type="project" value="TreeGrafter"/>
</dbReference>
<feature type="domain" description="Aminotransferase class I/classII large" evidence="13">
    <location>
        <begin position="1162"/>
        <end position="1541"/>
    </location>
</feature>
<proteinExistence type="inferred from homology"/>
<keyword evidence="16" id="KW-0548">Nucleotidyltransferase</keyword>
<reference evidence="16 17" key="1">
    <citation type="submission" date="2020-12" db="EMBL/GenBank/DDBJ databases">
        <title>Concerted genomic and epigenomic changes stabilize Arabidopsis allopolyploids.</title>
        <authorList>
            <person name="Chen Z."/>
        </authorList>
    </citation>
    <scope>NUCLEOTIDE SEQUENCE [LARGE SCALE GENOMIC DNA]</scope>
    <source>
        <strain evidence="16">Allo738</strain>
        <tissue evidence="16">Leaf</tissue>
    </source>
</reference>
<comment type="pathway">
    <text evidence="8">Alkene biosynthesis; ethylene biosynthesis via S-adenosyl-L-methionine; ethylene from S-adenosyl-L-methionine: step 1/2.</text>
</comment>
<keyword evidence="4" id="KW-0949">S-adenosyl-L-methionine</keyword>
<keyword evidence="5" id="KW-0663">Pyridoxal phosphate</keyword>
<evidence type="ECO:0000259" key="13">
    <source>
        <dbReference type="Pfam" id="PF00155"/>
    </source>
</evidence>
<dbReference type="GO" id="GO:0009693">
    <property type="term" value="P:ethylene biosynthetic process"/>
    <property type="evidence" value="ECO:0007669"/>
    <property type="project" value="UniProtKB-KW"/>
</dbReference>
<evidence type="ECO:0000256" key="5">
    <source>
        <dbReference type="ARBA" id="ARBA00022898"/>
    </source>
</evidence>
<dbReference type="EMBL" id="JAEFBK010000011">
    <property type="protein sequence ID" value="KAG7552359.1"/>
    <property type="molecule type" value="Genomic_DNA"/>
</dbReference>
<comment type="caution">
    <text evidence="16">The sequence shown here is derived from an EMBL/GenBank/DDBJ whole genome shotgun (WGS) entry which is preliminary data.</text>
</comment>
<dbReference type="InterPro" id="IPR013103">
    <property type="entry name" value="RVT_2"/>
</dbReference>
<evidence type="ECO:0000256" key="3">
    <source>
        <dbReference type="ARBA" id="ARBA00022666"/>
    </source>
</evidence>
<organism evidence="16 17">
    <name type="scientific">Arabidopsis thaliana x Arabidopsis arenosa</name>
    <dbReference type="NCBI Taxonomy" id="1240361"/>
    <lineage>
        <taxon>Eukaryota</taxon>
        <taxon>Viridiplantae</taxon>
        <taxon>Streptophyta</taxon>
        <taxon>Embryophyta</taxon>
        <taxon>Tracheophyta</taxon>
        <taxon>Spermatophyta</taxon>
        <taxon>Magnoliopsida</taxon>
        <taxon>eudicotyledons</taxon>
        <taxon>Gunneridae</taxon>
        <taxon>Pentapetalae</taxon>
        <taxon>rosids</taxon>
        <taxon>malvids</taxon>
        <taxon>Brassicales</taxon>
        <taxon>Brassicaceae</taxon>
        <taxon>Camelineae</taxon>
        <taxon>Arabidopsis</taxon>
    </lineage>
</organism>
<evidence type="ECO:0000256" key="4">
    <source>
        <dbReference type="ARBA" id="ARBA00022691"/>
    </source>
</evidence>
<evidence type="ECO:0000256" key="9">
    <source>
        <dbReference type="ARBA" id="ARBA00039053"/>
    </source>
</evidence>
<dbReference type="Proteomes" id="UP000694240">
    <property type="component" value="Chromosome 11"/>
</dbReference>
<dbReference type="InterPro" id="IPR050478">
    <property type="entry name" value="Ethylene_sulfur-biosynth"/>
</dbReference>
<evidence type="ECO:0000256" key="7">
    <source>
        <dbReference type="ARBA" id="ARBA00033478"/>
    </source>
</evidence>
<keyword evidence="6" id="KW-0456">Lyase</keyword>
<evidence type="ECO:0000313" key="17">
    <source>
        <dbReference type="Proteomes" id="UP000694240"/>
    </source>
</evidence>
<feature type="compositionally biased region" description="Polar residues" evidence="12">
    <location>
        <begin position="311"/>
        <end position="332"/>
    </location>
</feature>
<dbReference type="Pfam" id="PF00155">
    <property type="entry name" value="Aminotran_1_2"/>
    <property type="match status" value="1"/>
</dbReference>
<evidence type="ECO:0000313" key="16">
    <source>
        <dbReference type="EMBL" id="KAG7552359.1"/>
    </source>
</evidence>
<dbReference type="FunFam" id="3.40.640.10:FF:000051">
    <property type="entry name" value="1-aminocyclopropane-1-carboxylate synthase 3"/>
    <property type="match status" value="1"/>
</dbReference>
<dbReference type="GO" id="GO:0009835">
    <property type="term" value="P:fruit ripening"/>
    <property type="evidence" value="ECO:0007669"/>
    <property type="project" value="UniProtKB-KW"/>
</dbReference>
<evidence type="ECO:0000256" key="8">
    <source>
        <dbReference type="ARBA" id="ARBA00037888"/>
    </source>
</evidence>
<dbReference type="InterPro" id="IPR004839">
    <property type="entry name" value="Aminotransferase_I/II_large"/>
</dbReference>
<keyword evidence="16" id="KW-0695">RNA-directed DNA polymerase</keyword>
<dbReference type="PROSITE" id="PS00105">
    <property type="entry name" value="AA_TRANSFER_CLASS_1"/>
    <property type="match status" value="1"/>
</dbReference>
<keyword evidence="17" id="KW-1185">Reference proteome</keyword>
<feature type="region of interest" description="Disordered" evidence="12">
    <location>
        <begin position="310"/>
        <end position="370"/>
    </location>
</feature>
<evidence type="ECO:0000256" key="10">
    <source>
        <dbReference type="ARBA" id="ARBA00049554"/>
    </source>
</evidence>
<dbReference type="CDD" id="cd00609">
    <property type="entry name" value="AAT_like"/>
    <property type="match status" value="1"/>
</dbReference>
<accession>A0A8T1Z395</accession>
<keyword evidence="7" id="KW-0292">Fruit ripening</keyword>
<feature type="compositionally biased region" description="Polar residues" evidence="12">
    <location>
        <begin position="353"/>
        <end position="363"/>
    </location>
</feature>
<evidence type="ECO:0000256" key="11">
    <source>
        <dbReference type="ARBA" id="ARBA00059261"/>
    </source>
</evidence>
<dbReference type="CDD" id="cd09272">
    <property type="entry name" value="RNase_HI_RT_Ty1"/>
    <property type="match status" value="1"/>
</dbReference>
<dbReference type="GO" id="GO:0003964">
    <property type="term" value="F:RNA-directed DNA polymerase activity"/>
    <property type="evidence" value="ECO:0007669"/>
    <property type="project" value="UniProtKB-KW"/>
</dbReference>
<keyword evidence="3" id="KW-0266">Ethylene biosynthesis</keyword>
<comment type="similarity">
    <text evidence="2">Belongs to the class-I pyridoxal-phosphate-dependent aminotransferase family.</text>
</comment>
<evidence type="ECO:0000256" key="6">
    <source>
        <dbReference type="ARBA" id="ARBA00023239"/>
    </source>
</evidence>
<name>A0A8T1Z395_9BRAS</name>
<protein>
    <recommendedName>
        <fullName evidence="9">1-aminocyclopropane-1-carboxylate synthase</fullName>
        <ecNumber evidence="9">4.4.1.14</ecNumber>
    </recommendedName>
</protein>
<comment type="cofactor">
    <cofactor evidence="1">
        <name>pyridoxal 5'-phosphate</name>
        <dbReference type="ChEBI" id="CHEBI:597326"/>
    </cofactor>
</comment>
<dbReference type="GO" id="GO:0030170">
    <property type="term" value="F:pyridoxal phosphate binding"/>
    <property type="evidence" value="ECO:0007669"/>
    <property type="project" value="InterPro"/>
</dbReference>
<dbReference type="Pfam" id="PF14244">
    <property type="entry name" value="Retrotran_gag_3"/>
    <property type="match status" value="1"/>
</dbReference>
<evidence type="ECO:0000256" key="12">
    <source>
        <dbReference type="SAM" id="MobiDB-lite"/>
    </source>
</evidence>
<dbReference type="InterPro" id="IPR029472">
    <property type="entry name" value="Copia-like_N"/>
</dbReference>
<dbReference type="Pfam" id="PF07727">
    <property type="entry name" value="RVT_2"/>
    <property type="match status" value="1"/>
</dbReference>